<dbReference type="GO" id="GO:0000785">
    <property type="term" value="C:chromatin"/>
    <property type="evidence" value="ECO:0000318"/>
    <property type="project" value="GO_Central"/>
</dbReference>
<dbReference type="PANTHER" id="PTHR10782:SF4">
    <property type="entry name" value="TONALLI, ISOFORM E"/>
    <property type="match status" value="1"/>
</dbReference>
<dbReference type="Gene3D" id="3.30.40.10">
    <property type="entry name" value="Zinc/RING finger domain, C3HC4 (zinc finger)"/>
    <property type="match status" value="1"/>
</dbReference>
<reference evidence="4 5" key="1">
    <citation type="journal article" date="2007" name="Science">
        <title>Genomic minimalism in the early diverging intestinal parasite Giardia lamblia.</title>
        <authorList>
            <person name="Morrison H.G."/>
            <person name="McArthur A.G."/>
            <person name="Gillin F.D."/>
            <person name="Aley S.B."/>
            <person name="Adam R.D."/>
            <person name="Olsen G.J."/>
            <person name="Best A.A."/>
            <person name="Cande W.Z."/>
            <person name="Chen F."/>
            <person name="Cipriano M.J."/>
            <person name="Davids B.J."/>
            <person name="Dawson S.C."/>
            <person name="Elmendorf H.G."/>
            <person name="Hehl A.B."/>
            <person name="Holder M.E."/>
            <person name="Huse S.M."/>
            <person name="Kim U.U."/>
            <person name="Lasek-Nesselquist E."/>
            <person name="Manning G."/>
            <person name="Nigam A."/>
            <person name="Nixon J.E."/>
            <person name="Palm D."/>
            <person name="Passamaneck N.E."/>
            <person name="Prabhu A."/>
            <person name="Reich C.I."/>
            <person name="Reiner D.S."/>
            <person name="Samuelson J."/>
            <person name="Svard S.G."/>
            <person name="Sogin M.L."/>
        </authorList>
    </citation>
    <scope>NUCLEOTIDE SEQUENCE [LARGE SCALE GENOMIC DNA]</scope>
    <source>
        <strain evidence="4 5">WB C6</strain>
    </source>
</reference>
<dbReference type="PANTHER" id="PTHR10782">
    <property type="entry name" value="ZINC FINGER MIZ DOMAIN-CONTAINING PROTEIN"/>
    <property type="match status" value="1"/>
</dbReference>
<proteinExistence type="predicted"/>
<dbReference type="STRING" id="184922.A8B6W7"/>
<evidence type="ECO:0000256" key="3">
    <source>
        <dbReference type="ARBA" id="ARBA00022833"/>
    </source>
</evidence>
<keyword evidence="2" id="KW-0863">Zinc-finger</keyword>
<accession>A8B6W7</accession>
<evidence type="ECO:0000256" key="1">
    <source>
        <dbReference type="ARBA" id="ARBA00022723"/>
    </source>
</evidence>
<dbReference type="GO" id="GO:0008270">
    <property type="term" value="F:zinc ion binding"/>
    <property type="evidence" value="ECO:0007669"/>
    <property type="project" value="UniProtKB-KW"/>
</dbReference>
<dbReference type="InterPro" id="IPR013083">
    <property type="entry name" value="Znf_RING/FYVE/PHD"/>
</dbReference>
<dbReference type="InterPro" id="IPR004181">
    <property type="entry name" value="Znf_MIZ"/>
</dbReference>
<dbReference type="GO" id="GO:0061665">
    <property type="term" value="F:SUMO ligase activity"/>
    <property type="evidence" value="ECO:0000318"/>
    <property type="project" value="GO_Central"/>
</dbReference>
<evidence type="ECO:0000313" key="5">
    <source>
        <dbReference type="Proteomes" id="UP000001548"/>
    </source>
</evidence>
<gene>
    <name evidence="4" type="ORF">GL50803_0010261</name>
</gene>
<comment type="caution">
    <text evidence="4">The sequence shown here is derived from an EMBL/GenBank/DDBJ whole genome shotgun (WGS) entry which is preliminary data.</text>
</comment>
<dbReference type="AlphaFoldDB" id="A8B6W7"/>
<dbReference type="HOGENOM" id="CLU_529413_0_0_1"/>
<dbReference type="VEuPathDB" id="GiardiaDB:GL50803_10261"/>
<keyword evidence="5" id="KW-1185">Reference proteome</keyword>
<dbReference type="EMBL" id="AACB03000005">
    <property type="protein sequence ID" value="KAE8301840.1"/>
    <property type="molecule type" value="Genomic_DNA"/>
</dbReference>
<name>A8B6W7_GIAIC</name>
<protein>
    <submittedName>
        <fullName evidence="4">MIZ/SP-RING zinc finger domain-containing protein</fullName>
    </submittedName>
</protein>
<dbReference type="OMA" id="PYREMAF"/>
<dbReference type="GO" id="GO:0016925">
    <property type="term" value="P:protein sumoylation"/>
    <property type="evidence" value="ECO:0000318"/>
    <property type="project" value="GO_Central"/>
</dbReference>
<organism evidence="4 5">
    <name type="scientific">Giardia intestinalis (strain ATCC 50803 / WB clone C6)</name>
    <name type="common">Giardia lamblia</name>
    <dbReference type="NCBI Taxonomy" id="184922"/>
    <lineage>
        <taxon>Eukaryota</taxon>
        <taxon>Metamonada</taxon>
        <taxon>Diplomonadida</taxon>
        <taxon>Hexamitidae</taxon>
        <taxon>Giardiinae</taxon>
        <taxon>Giardia</taxon>
    </lineage>
</organism>
<dbReference type="KEGG" id="gla:GL50803_0010261"/>
<keyword evidence="1" id="KW-0479">Metal-binding</keyword>
<evidence type="ECO:0000256" key="2">
    <source>
        <dbReference type="ARBA" id="ARBA00022771"/>
    </source>
</evidence>
<evidence type="ECO:0000313" key="4">
    <source>
        <dbReference type="EMBL" id="KAE8301840.1"/>
    </source>
</evidence>
<dbReference type="RefSeq" id="XP_001709074.1">
    <property type="nucleotide sequence ID" value="XM_001709022.1"/>
</dbReference>
<dbReference type="Proteomes" id="UP000001548">
    <property type="component" value="Unassembled WGS sequence"/>
</dbReference>
<dbReference type="GeneID" id="5701992"/>
<dbReference type="Pfam" id="PF02891">
    <property type="entry name" value="zf-MIZ"/>
    <property type="match status" value="1"/>
</dbReference>
<sequence>MLSQELASASSPAILEDILTLYSGTSKEQVRAALRDGNTKRLEKLLLVEPLKNLCRIFSWIFALDLPKTMLKQQAAELLATNWRRCMSSASRWSVPSSNDTALMNAYLELAKKYNVSWLNYVVEKTKTNFIPYREMAFHSTLATGFSPYYKVIANIAIFSLLGKPDADKTIVLEIPKEVCDCIVNDTAARIIMYSFYEVLKDSKFPALQIMRWEDVKASTADLSIYVNGQKVVLTSFKAKNQIAMLKAKDPQVVPTSTDLTAPIKYVLEQSSCGYAYIDFSIATFPAHPDAGSETYKYQAPYVALYLAKALSTAEIYHLLMARPMLTTTKLKQLIQEKETLYAKEFSTLISTCTTANIETSVDTAKPSATPPLFLNYVSFVDQVRTVSNNVAQTDEYESDIEIADELIYLESHLTRKKIKIPVRSSNCRHFNRVMDLEEYIQGCKETNLWNCTVCGEPATFVQLHIDAFYWFLLNIVRVTQDVIHLDTNTGEIQLGSGCDDNSVSSPSGWSFGGD</sequence>
<keyword evidence="3" id="KW-0862">Zinc</keyword>